<dbReference type="STRING" id="7102.A0A2A4J0I8"/>
<dbReference type="InterPro" id="IPR037944">
    <property type="entry name" value="PRX5-like"/>
</dbReference>
<comment type="caution">
    <text evidence="11">The sequence shown here is derived from an EMBL/GenBank/DDBJ whole genome shotgun (WGS) entry which is preliminary data.</text>
</comment>
<dbReference type="InterPro" id="IPR013766">
    <property type="entry name" value="Thioredoxin_domain"/>
</dbReference>
<comment type="catalytic activity">
    <reaction evidence="7 9">
        <text>a hydroperoxide + [thioredoxin]-dithiol = an alcohol + [thioredoxin]-disulfide + H2O</text>
        <dbReference type="Rhea" id="RHEA:62620"/>
        <dbReference type="Rhea" id="RHEA-COMP:10698"/>
        <dbReference type="Rhea" id="RHEA-COMP:10700"/>
        <dbReference type="ChEBI" id="CHEBI:15377"/>
        <dbReference type="ChEBI" id="CHEBI:29950"/>
        <dbReference type="ChEBI" id="CHEBI:30879"/>
        <dbReference type="ChEBI" id="CHEBI:35924"/>
        <dbReference type="ChEBI" id="CHEBI:50058"/>
        <dbReference type="EC" id="1.11.1.24"/>
    </reaction>
</comment>
<protein>
    <recommendedName>
        <fullName evidence="9">Peroxiredoxin-5</fullName>
        <ecNumber evidence="9">1.11.1.24</ecNumber>
    </recommendedName>
</protein>
<dbReference type="EC" id="1.11.1.24" evidence="9"/>
<accession>A0A2A4J0I8</accession>
<dbReference type="GO" id="GO:0005739">
    <property type="term" value="C:mitochondrion"/>
    <property type="evidence" value="ECO:0007669"/>
    <property type="project" value="TreeGrafter"/>
</dbReference>
<evidence type="ECO:0000256" key="8">
    <source>
        <dbReference type="PIRSR" id="PIRSR637944-1"/>
    </source>
</evidence>
<dbReference type="AlphaFoldDB" id="A0A2A4J0I8"/>
<keyword evidence="5 9" id="KW-0560">Oxidoreductase</keyword>
<keyword evidence="4 9" id="KW-0049">Antioxidant</keyword>
<reference evidence="11" key="1">
    <citation type="submission" date="2017-09" db="EMBL/GenBank/DDBJ databases">
        <title>Contemporary evolution of a Lepidopteran species, Heliothis virescens, in response to modern agricultural practices.</title>
        <authorList>
            <person name="Fritz M.L."/>
            <person name="Deyonke A.M."/>
            <person name="Papanicolaou A."/>
            <person name="Micinski S."/>
            <person name="Westbrook J."/>
            <person name="Gould F."/>
        </authorList>
    </citation>
    <scope>NUCLEOTIDE SEQUENCE [LARGE SCALE GENOMIC DNA]</scope>
    <source>
        <strain evidence="11">HvINT-</strain>
        <tissue evidence="11">Whole body</tissue>
    </source>
</reference>
<dbReference type="FunFam" id="3.40.30.10:FF:000020">
    <property type="entry name" value="Peroxiredoxin"/>
    <property type="match status" value="1"/>
</dbReference>
<feature type="active site" description="Cysteine sulfenic acid (-SOH) intermediate" evidence="8">
    <location>
        <position position="75"/>
    </location>
</feature>
<evidence type="ECO:0000256" key="6">
    <source>
        <dbReference type="ARBA" id="ARBA00023284"/>
    </source>
</evidence>
<organism evidence="11">
    <name type="scientific">Heliothis virescens</name>
    <name type="common">Tobacco budworm moth</name>
    <dbReference type="NCBI Taxonomy" id="7102"/>
    <lineage>
        <taxon>Eukaryota</taxon>
        <taxon>Metazoa</taxon>
        <taxon>Ecdysozoa</taxon>
        <taxon>Arthropoda</taxon>
        <taxon>Hexapoda</taxon>
        <taxon>Insecta</taxon>
        <taxon>Pterygota</taxon>
        <taxon>Neoptera</taxon>
        <taxon>Endopterygota</taxon>
        <taxon>Lepidoptera</taxon>
        <taxon>Glossata</taxon>
        <taxon>Ditrysia</taxon>
        <taxon>Noctuoidea</taxon>
        <taxon>Noctuidae</taxon>
        <taxon>Heliothinae</taxon>
        <taxon>Heliothis</taxon>
    </lineage>
</organism>
<dbReference type="InterPro" id="IPR013740">
    <property type="entry name" value="Redoxin"/>
</dbReference>
<dbReference type="GO" id="GO:0045454">
    <property type="term" value="P:cell redox homeostasis"/>
    <property type="evidence" value="ECO:0007669"/>
    <property type="project" value="TreeGrafter"/>
</dbReference>
<dbReference type="Gene3D" id="3.40.30.10">
    <property type="entry name" value="Glutaredoxin"/>
    <property type="match status" value="1"/>
</dbReference>
<dbReference type="PANTHER" id="PTHR10430:SF16">
    <property type="entry name" value="PEROXIREDOXIN-5, MITOCHONDRIAL"/>
    <property type="match status" value="1"/>
</dbReference>
<evidence type="ECO:0000256" key="4">
    <source>
        <dbReference type="ARBA" id="ARBA00022862"/>
    </source>
</evidence>
<evidence type="ECO:0000259" key="10">
    <source>
        <dbReference type="PROSITE" id="PS51352"/>
    </source>
</evidence>
<dbReference type="GO" id="GO:0005777">
    <property type="term" value="C:peroxisome"/>
    <property type="evidence" value="ECO:0007669"/>
    <property type="project" value="TreeGrafter"/>
</dbReference>
<dbReference type="SUPFAM" id="SSF52833">
    <property type="entry name" value="Thioredoxin-like"/>
    <property type="match status" value="1"/>
</dbReference>
<comment type="function">
    <text evidence="1">Thiol-specific peroxidase that catalyzes the reduction of hydrogen peroxide and organic hydroperoxides to water and alcohols, respectively. Plays a role in cell protection against oxidative stress by detoxifying peroxides and as sensor of hydrogen peroxide-mediated signaling events.</text>
</comment>
<feature type="domain" description="Thioredoxin" evidence="10">
    <location>
        <begin position="31"/>
        <end position="190"/>
    </location>
</feature>
<evidence type="ECO:0000256" key="3">
    <source>
        <dbReference type="ARBA" id="ARBA00022559"/>
    </source>
</evidence>
<dbReference type="GO" id="GO:0034599">
    <property type="term" value="P:cellular response to oxidative stress"/>
    <property type="evidence" value="ECO:0007669"/>
    <property type="project" value="InterPro"/>
</dbReference>
<dbReference type="Pfam" id="PF08534">
    <property type="entry name" value="Redoxin"/>
    <property type="match status" value="1"/>
</dbReference>
<dbReference type="InterPro" id="IPR036249">
    <property type="entry name" value="Thioredoxin-like_sf"/>
</dbReference>
<comment type="similarity">
    <text evidence="2 9">Belongs to the peroxiredoxin family. Prx5 subfamily.</text>
</comment>
<evidence type="ECO:0000256" key="7">
    <source>
        <dbReference type="ARBA" id="ARBA00049091"/>
    </source>
</evidence>
<gene>
    <name evidence="11" type="ORF">B5V51_9546</name>
</gene>
<evidence type="ECO:0000256" key="9">
    <source>
        <dbReference type="RuleBase" id="RU366011"/>
    </source>
</evidence>
<evidence type="ECO:0000256" key="1">
    <source>
        <dbReference type="ARBA" id="ARBA00003330"/>
    </source>
</evidence>
<dbReference type="PROSITE" id="PS51352">
    <property type="entry name" value="THIOREDOXIN_2"/>
    <property type="match status" value="1"/>
</dbReference>
<evidence type="ECO:0000313" key="11">
    <source>
        <dbReference type="EMBL" id="PCG65188.1"/>
    </source>
</evidence>
<evidence type="ECO:0000256" key="5">
    <source>
        <dbReference type="ARBA" id="ARBA00023002"/>
    </source>
</evidence>
<dbReference type="EMBL" id="NWSH01004352">
    <property type="protein sequence ID" value="PCG65188.1"/>
    <property type="molecule type" value="Genomic_DNA"/>
</dbReference>
<sequence>MFRSKNIITLKTRLLANQVAIRALHKRGELIQIGDGLPECTLYENFPTNTVHMPDLVVGRNVVMFAVPGAFTPGCSRTHLPGFLKHAIQMKKAGIDEIVCVSVNDPYVMGAWASKHETRGKVRMLADPTGAFIGAMGLGVNIPTLGGFRAKRFSMVITNNTIKELNVEPDATGLTCSLATQLFYKKHIRKGDDEEEQ</sequence>
<proteinExistence type="inferred from homology"/>
<dbReference type="GO" id="GO:0042744">
    <property type="term" value="P:hydrogen peroxide catabolic process"/>
    <property type="evidence" value="ECO:0007669"/>
    <property type="project" value="TreeGrafter"/>
</dbReference>
<dbReference type="PANTHER" id="PTHR10430">
    <property type="entry name" value="PEROXIREDOXIN"/>
    <property type="match status" value="1"/>
</dbReference>
<keyword evidence="3 9" id="KW-0575">Peroxidase</keyword>
<name>A0A2A4J0I8_HELVI</name>
<keyword evidence="6 9" id="KW-0676">Redox-active center</keyword>
<dbReference type="CDD" id="cd03013">
    <property type="entry name" value="PRX5_like"/>
    <property type="match status" value="1"/>
</dbReference>
<evidence type="ECO:0000256" key="2">
    <source>
        <dbReference type="ARBA" id="ARBA00010505"/>
    </source>
</evidence>
<dbReference type="GO" id="GO:0008379">
    <property type="term" value="F:thioredoxin peroxidase activity"/>
    <property type="evidence" value="ECO:0007669"/>
    <property type="project" value="InterPro"/>
</dbReference>